<organism evidence="2 3">
    <name type="scientific">Agaribacillus aureus</name>
    <dbReference type="NCBI Taxonomy" id="3051825"/>
    <lineage>
        <taxon>Bacteria</taxon>
        <taxon>Pseudomonadati</taxon>
        <taxon>Bacteroidota</taxon>
        <taxon>Cytophagia</taxon>
        <taxon>Cytophagales</taxon>
        <taxon>Splendidivirgaceae</taxon>
        <taxon>Agaribacillus</taxon>
    </lineage>
</organism>
<feature type="transmembrane region" description="Helical" evidence="1">
    <location>
        <begin position="458"/>
        <end position="478"/>
    </location>
</feature>
<proteinExistence type="predicted"/>
<feature type="transmembrane region" description="Helical" evidence="1">
    <location>
        <begin position="978"/>
        <end position="1003"/>
    </location>
</feature>
<protein>
    <submittedName>
        <fullName evidence="2">Efflux RND transporter permease subunit</fullName>
    </submittedName>
</protein>
<dbReference type="RefSeq" id="WP_346762514.1">
    <property type="nucleotide sequence ID" value="NZ_JAUJEB010000014.1"/>
</dbReference>
<keyword evidence="1" id="KW-0812">Transmembrane</keyword>
<feature type="transmembrane region" description="Helical" evidence="1">
    <location>
        <begin position="955"/>
        <end position="972"/>
    </location>
</feature>
<evidence type="ECO:0000313" key="3">
    <source>
        <dbReference type="Proteomes" id="UP001172083"/>
    </source>
</evidence>
<evidence type="ECO:0000256" key="1">
    <source>
        <dbReference type="SAM" id="Phobius"/>
    </source>
</evidence>
<feature type="transmembrane region" description="Helical" evidence="1">
    <location>
        <begin position="354"/>
        <end position="374"/>
    </location>
</feature>
<name>A0ABT8LHC1_9BACT</name>
<dbReference type="PANTHER" id="PTHR32063:SF33">
    <property type="entry name" value="RND SUPERFAMILY EFFLUX PUMP PERMEASE COMPONENT"/>
    <property type="match status" value="1"/>
</dbReference>
<reference evidence="2" key="1">
    <citation type="submission" date="2023-06" db="EMBL/GenBank/DDBJ databases">
        <title>Genomic of Agaribacillus aureum.</title>
        <authorList>
            <person name="Wang G."/>
        </authorList>
    </citation>
    <scope>NUCLEOTIDE SEQUENCE</scope>
    <source>
        <strain evidence="2">BMA12</strain>
    </source>
</reference>
<keyword evidence="1" id="KW-0472">Membrane</keyword>
<keyword evidence="3" id="KW-1185">Reference proteome</keyword>
<dbReference type="Gene3D" id="3.30.70.1320">
    <property type="entry name" value="Multidrug efflux transporter AcrB pore domain like"/>
    <property type="match status" value="1"/>
</dbReference>
<dbReference type="PRINTS" id="PR00702">
    <property type="entry name" value="ACRIFLAVINRP"/>
</dbReference>
<sequence length="1047" mass="116101">MKGVIKFFIKNELLVNLGLLLIIILGVMMALRMNSSFFPAADEKFINIEAIYPGASPQEVEEGIVLKIEENLKGVSGIDRVTSTSSENTAQIIVELNSGENADLVLQDVKNAVDQISNFPEDMEQMVVYIQENLNFTAMVAIIGDVPLASLKERTETFEDGLRALPDISKIQIQGYTEEEIEIALEESKLRAYDLTFEDVAIAVRNENVQLTGGTIKGVNEVIIRTDLKQYNADQLKNIVVKTLADGNTIQIKDVATINEDWSENTDKAYYNGRRAVLVRVNTLNEENILDAAESIRAYVDEFNEENTVVQAILVDDGTKVLIERINLLTENGIIGAILVFILLALFLRIRLAFWVAVGIPISFLGMFILANLYGITINVLSLFGMILVIGILVDDGIVVGENVFQHYEKGASKFKAVVNGTMEVIPSILSAITTTCVAFGFFFFIDGQLGEFFSDVAFVVIAAIGFSLLEVLLFLPAHLAHIKDLSRDVKPNRIKENIEALLIKFRDIAFKPILAFVLKYKVFSFMAVFAILIITFGAIGGGVIKTTFFPNIEATRVQVSLEFPSGTTESITEKTMLEIEQAALDLEKQYENELGQEIIKDREIILGPGSNKGLATFYLASSEERDLRSFQIANDLRDAVGPIPGVEQLSFETSTPFGKPLDVSFAGENFERIRSAVKDFKAEVIKTNMVKDIVTNDRADQPEVNVNLNETGRALGLTPRYVIQQIRNGFFGFEAQRLQRGNDEVKVWVRYDLENRDSIEELKDMRIKTPDGNLVPVGMVADIVPVKGLISLNHLDGKKQITVQGELASFDVSSTEMINKVTSDVIPIIAARYPDIKISLEGQQRTTGKLASSIKLVGPITLLIMISLLIITFRSVSQAVALLMIVPFGIIGAGWGHFIHGQAFSLLSFLGFIALIGVIINDGLVYVNTFNRNLQQGMAYDDALMETALSRFRPIFLTTITTSAGLAPLILEKSFQAQFLIPMAITIAYGLLVGSFILMLILPITMSMFNRAKVYLSWLWEGHKPAIEEVEKAVIRKRNEKEYESI</sequence>
<feature type="transmembrane region" description="Helical" evidence="1">
    <location>
        <begin position="905"/>
        <end position="928"/>
    </location>
</feature>
<feature type="transmembrane region" description="Helical" evidence="1">
    <location>
        <begin position="12"/>
        <end position="31"/>
    </location>
</feature>
<dbReference type="Gene3D" id="3.30.2090.10">
    <property type="entry name" value="Multidrug efflux transporter AcrB TolC docking domain, DN and DC subdomains"/>
    <property type="match status" value="2"/>
</dbReference>
<dbReference type="Gene3D" id="3.30.70.1440">
    <property type="entry name" value="Multidrug efflux transporter AcrB pore domain"/>
    <property type="match status" value="1"/>
</dbReference>
<feature type="transmembrane region" description="Helical" evidence="1">
    <location>
        <begin position="857"/>
        <end position="874"/>
    </location>
</feature>
<dbReference type="InterPro" id="IPR027463">
    <property type="entry name" value="AcrB_DN_DC_subdom"/>
</dbReference>
<keyword evidence="1" id="KW-1133">Transmembrane helix</keyword>
<dbReference type="InterPro" id="IPR001036">
    <property type="entry name" value="Acrflvin-R"/>
</dbReference>
<accession>A0ABT8LHC1</accession>
<dbReference type="Proteomes" id="UP001172083">
    <property type="component" value="Unassembled WGS sequence"/>
</dbReference>
<comment type="caution">
    <text evidence="2">The sequence shown here is derived from an EMBL/GenBank/DDBJ whole genome shotgun (WGS) entry which is preliminary data.</text>
</comment>
<feature type="transmembrane region" description="Helical" evidence="1">
    <location>
        <begin position="380"/>
        <end position="405"/>
    </location>
</feature>
<dbReference type="Gene3D" id="3.30.70.1430">
    <property type="entry name" value="Multidrug efflux transporter AcrB pore domain"/>
    <property type="match status" value="2"/>
</dbReference>
<dbReference type="SUPFAM" id="SSF82866">
    <property type="entry name" value="Multidrug efflux transporter AcrB transmembrane domain"/>
    <property type="match status" value="2"/>
</dbReference>
<dbReference type="PANTHER" id="PTHR32063">
    <property type="match status" value="1"/>
</dbReference>
<feature type="transmembrane region" description="Helical" evidence="1">
    <location>
        <begin position="881"/>
        <end position="899"/>
    </location>
</feature>
<feature type="transmembrane region" description="Helical" evidence="1">
    <location>
        <begin position="425"/>
        <end position="446"/>
    </location>
</feature>
<gene>
    <name evidence="2" type="ORF">QQ020_34210</name>
</gene>
<dbReference type="SUPFAM" id="SSF82714">
    <property type="entry name" value="Multidrug efflux transporter AcrB TolC docking domain, DN and DC subdomains"/>
    <property type="match status" value="2"/>
</dbReference>
<dbReference type="Gene3D" id="1.20.1640.10">
    <property type="entry name" value="Multidrug efflux transporter AcrB transmembrane domain"/>
    <property type="match status" value="2"/>
</dbReference>
<feature type="transmembrane region" description="Helical" evidence="1">
    <location>
        <begin position="523"/>
        <end position="545"/>
    </location>
</feature>
<dbReference type="EMBL" id="JAUJEB010000014">
    <property type="protein sequence ID" value="MDN5217177.1"/>
    <property type="molecule type" value="Genomic_DNA"/>
</dbReference>
<feature type="transmembrane region" description="Helical" evidence="1">
    <location>
        <begin position="328"/>
        <end position="347"/>
    </location>
</feature>
<dbReference type="Pfam" id="PF00873">
    <property type="entry name" value="ACR_tran"/>
    <property type="match status" value="1"/>
</dbReference>
<dbReference type="SUPFAM" id="SSF82693">
    <property type="entry name" value="Multidrug efflux transporter AcrB pore domain, PN1, PN2, PC1 and PC2 subdomains"/>
    <property type="match status" value="3"/>
</dbReference>
<evidence type="ECO:0000313" key="2">
    <source>
        <dbReference type="EMBL" id="MDN5217177.1"/>
    </source>
</evidence>